<proteinExistence type="predicted"/>
<organism evidence="1 3">
    <name type="scientific">Trichuris suis</name>
    <name type="common">pig whipworm</name>
    <dbReference type="NCBI Taxonomy" id="68888"/>
    <lineage>
        <taxon>Eukaryota</taxon>
        <taxon>Metazoa</taxon>
        <taxon>Ecdysozoa</taxon>
        <taxon>Nematoda</taxon>
        <taxon>Enoplea</taxon>
        <taxon>Dorylaimia</taxon>
        <taxon>Trichinellida</taxon>
        <taxon>Trichuridae</taxon>
        <taxon>Trichuris</taxon>
    </lineage>
</organism>
<gene>
    <name evidence="1" type="ORF">M513_04247</name>
    <name evidence="2" type="ORF">M514_04247</name>
</gene>
<dbReference type="Proteomes" id="UP000030758">
    <property type="component" value="Unassembled WGS sequence"/>
</dbReference>
<evidence type="ECO:0000313" key="1">
    <source>
        <dbReference type="EMBL" id="KFD54813.1"/>
    </source>
</evidence>
<keyword evidence="3" id="KW-1185">Reference proteome</keyword>
<protein>
    <submittedName>
        <fullName evidence="1">Uncharacterized protein</fullName>
    </submittedName>
</protein>
<name>A0A085MC67_9BILA</name>
<dbReference type="AlphaFoldDB" id="A0A085MC67"/>
<evidence type="ECO:0000313" key="3">
    <source>
        <dbReference type="Proteomes" id="UP000030764"/>
    </source>
</evidence>
<accession>A0A085MC67</accession>
<reference evidence="1 3" key="1">
    <citation type="journal article" date="2014" name="Nat. Genet.">
        <title>Genome and transcriptome of the porcine whipworm Trichuris suis.</title>
        <authorList>
            <person name="Jex A.R."/>
            <person name="Nejsum P."/>
            <person name="Schwarz E.M."/>
            <person name="Hu L."/>
            <person name="Young N.D."/>
            <person name="Hall R.S."/>
            <person name="Korhonen P.K."/>
            <person name="Liao S."/>
            <person name="Thamsborg S."/>
            <person name="Xia J."/>
            <person name="Xu P."/>
            <person name="Wang S."/>
            <person name="Scheerlinck J.P."/>
            <person name="Hofmann A."/>
            <person name="Sternberg P.W."/>
            <person name="Wang J."/>
            <person name="Gasser R.B."/>
        </authorList>
    </citation>
    <scope>NUCLEOTIDE SEQUENCE [LARGE SCALE GENOMIC DNA]</scope>
    <source>
        <strain evidence="2">DCEP-RM93F</strain>
        <strain evidence="1">DCEP-RM93M</strain>
    </source>
</reference>
<dbReference type="EMBL" id="KL367481">
    <property type="protein sequence ID" value="KFD71686.1"/>
    <property type="molecule type" value="Genomic_DNA"/>
</dbReference>
<evidence type="ECO:0000313" key="2">
    <source>
        <dbReference type="EMBL" id="KFD71686.1"/>
    </source>
</evidence>
<dbReference type="Proteomes" id="UP000030764">
    <property type="component" value="Unassembled WGS sequence"/>
</dbReference>
<dbReference type="EMBL" id="KL363204">
    <property type="protein sequence ID" value="KFD54813.1"/>
    <property type="molecule type" value="Genomic_DNA"/>
</dbReference>
<sequence length="117" mass="13399">MHRAVHTSKEVIQREDQSLLRLLLNRGVPLWRVHRNLFNPLPIQQCRHGPASGSKSFAMAIAAISTEMHRAVHTSKEVIQREDQSLLRLLLMLTHCFRAATLKFLLQNGPPNAKTRF</sequence>